<reference evidence="1 2" key="1">
    <citation type="submission" date="2021-06" db="EMBL/GenBank/DDBJ databases">
        <authorList>
            <person name="Kallberg Y."/>
            <person name="Tangrot J."/>
            <person name="Rosling A."/>
        </authorList>
    </citation>
    <scope>NUCLEOTIDE SEQUENCE [LARGE SCALE GENOMIC DNA]</scope>
    <source>
        <strain evidence="1 2">120-4 pot B 10/14</strain>
    </source>
</reference>
<keyword evidence="2" id="KW-1185">Reference proteome</keyword>
<protein>
    <submittedName>
        <fullName evidence="1">29530_t:CDS:1</fullName>
    </submittedName>
</protein>
<accession>A0ABN7UZN5</accession>
<dbReference type="Proteomes" id="UP000789901">
    <property type="component" value="Unassembled WGS sequence"/>
</dbReference>
<organism evidence="1 2">
    <name type="scientific">Gigaspora margarita</name>
    <dbReference type="NCBI Taxonomy" id="4874"/>
    <lineage>
        <taxon>Eukaryota</taxon>
        <taxon>Fungi</taxon>
        <taxon>Fungi incertae sedis</taxon>
        <taxon>Mucoromycota</taxon>
        <taxon>Glomeromycotina</taxon>
        <taxon>Glomeromycetes</taxon>
        <taxon>Diversisporales</taxon>
        <taxon>Gigasporaceae</taxon>
        <taxon>Gigaspora</taxon>
    </lineage>
</organism>
<evidence type="ECO:0000313" key="2">
    <source>
        <dbReference type="Proteomes" id="UP000789901"/>
    </source>
</evidence>
<comment type="caution">
    <text evidence="1">The sequence shown here is derived from an EMBL/GenBank/DDBJ whole genome shotgun (WGS) entry which is preliminary data.</text>
</comment>
<evidence type="ECO:0000313" key="1">
    <source>
        <dbReference type="EMBL" id="CAG8708883.1"/>
    </source>
</evidence>
<dbReference type="EMBL" id="CAJVQB010007775">
    <property type="protein sequence ID" value="CAG8708883.1"/>
    <property type="molecule type" value="Genomic_DNA"/>
</dbReference>
<gene>
    <name evidence="1" type="ORF">GMARGA_LOCUS12615</name>
</gene>
<sequence length="39" mass="4540">MYVVNNSRDPLGSVTIVVQGSSFDIQHQWTFHHNDEPFH</sequence>
<name>A0ABN7UZN5_GIGMA</name>
<proteinExistence type="predicted"/>